<dbReference type="InterPro" id="IPR053238">
    <property type="entry name" value="RING-H2_zinc_finger"/>
</dbReference>
<feature type="compositionally biased region" description="Polar residues" evidence="15">
    <location>
        <begin position="161"/>
        <end position="174"/>
    </location>
</feature>
<dbReference type="AlphaFoldDB" id="A0A9N7NF43"/>
<evidence type="ECO:0000256" key="14">
    <source>
        <dbReference type="PROSITE-ProRule" id="PRU00175"/>
    </source>
</evidence>
<keyword evidence="5" id="KW-0808">Transferase</keyword>
<dbReference type="InterPro" id="IPR013083">
    <property type="entry name" value="Znf_RING/FYVE/PHD"/>
</dbReference>
<dbReference type="Pfam" id="PF13639">
    <property type="entry name" value="zf-RING_2"/>
    <property type="match status" value="1"/>
</dbReference>
<comment type="similarity">
    <text evidence="13">Belongs to the RING-type zinc finger family. ATL subfamily.</text>
</comment>
<dbReference type="EMBL" id="CACSLK010027773">
    <property type="protein sequence ID" value="CAA0829353.1"/>
    <property type="molecule type" value="Genomic_DNA"/>
</dbReference>
<comment type="pathway">
    <text evidence="3">Protein modification; protein ubiquitination.</text>
</comment>
<evidence type="ECO:0000256" key="10">
    <source>
        <dbReference type="ARBA" id="ARBA00022833"/>
    </source>
</evidence>
<evidence type="ECO:0000313" key="18">
    <source>
        <dbReference type="EMBL" id="CAA0829353.1"/>
    </source>
</evidence>
<evidence type="ECO:0000256" key="15">
    <source>
        <dbReference type="SAM" id="MobiDB-lite"/>
    </source>
</evidence>
<evidence type="ECO:0000256" key="12">
    <source>
        <dbReference type="ARBA" id="ARBA00023136"/>
    </source>
</evidence>
<gene>
    <name evidence="18" type="ORF">SHERM_24930</name>
</gene>
<dbReference type="EC" id="2.3.2.27" evidence="4"/>
<keyword evidence="11 16" id="KW-1133">Transmembrane helix</keyword>
<name>A0A9N7NF43_STRHE</name>
<evidence type="ECO:0000256" key="9">
    <source>
        <dbReference type="ARBA" id="ARBA00022786"/>
    </source>
</evidence>
<protein>
    <recommendedName>
        <fullName evidence="4">RING-type E3 ubiquitin transferase</fullName>
        <ecNumber evidence="4">2.3.2.27</ecNumber>
    </recommendedName>
</protein>
<dbReference type="PANTHER" id="PTHR14155:SF521">
    <property type="entry name" value="RING-H2 FINGER PROTEIN ATL30"/>
    <property type="match status" value="1"/>
</dbReference>
<feature type="transmembrane region" description="Helical" evidence="16">
    <location>
        <begin position="31"/>
        <end position="53"/>
    </location>
</feature>
<dbReference type="GO" id="GO:0016020">
    <property type="term" value="C:membrane"/>
    <property type="evidence" value="ECO:0007669"/>
    <property type="project" value="UniProtKB-SubCell"/>
</dbReference>
<feature type="region of interest" description="Disordered" evidence="15">
    <location>
        <begin position="236"/>
        <end position="280"/>
    </location>
</feature>
<keyword evidence="19" id="KW-1185">Reference proteome</keyword>
<reference evidence="18" key="1">
    <citation type="submission" date="2019-12" db="EMBL/GenBank/DDBJ databases">
        <authorList>
            <person name="Scholes J."/>
        </authorList>
    </citation>
    <scope>NUCLEOTIDE SEQUENCE</scope>
</reference>
<keyword evidence="6 16" id="KW-0812">Transmembrane</keyword>
<comment type="catalytic activity">
    <reaction evidence="1">
        <text>S-ubiquitinyl-[E2 ubiquitin-conjugating enzyme]-L-cysteine + [acceptor protein]-L-lysine = [E2 ubiquitin-conjugating enzyme]-L-cysteine + N(6)-ubiquitinyl-[acceptor protein]-L-lysine.</text>
        <dbReference type="EC" id="2.3.2.27"/>
    </reaction>
</comment>
<dbReference type="SMART" id="SM00184">
    <property type="entry name" value="RING"/>
    <property type="match status" value="1"/>
</dbReference>
<evidence type="ECO:0000259" key="17">
    <source>
        <dbReference type="PROSITE" id="PS50089"/>
    </source>
</evidence>
<organism evidence="18 19">
    <name type="scientific">Striga hermonthica</name>
    <name type="common">Purple witchweed</name>
    <name type="synonym">Buchnera hermonthica</name>
    <dbReference type="NCBI Taxonomy" id="68872"/>
    <lineage>
        <taxon>Eukaryota</taxon>
        <taxon>Viridiplantae</taxon>
        <taxon>Streptophyta</taxon>
        <taxon>Embryophyta</taxon>
        <taxon>Tracheophyta</taxon>
        <taxon>Spermatophyta</taxon>
        <taxon>Magnoliopsida</taxon>
        <taxon>eudicotyledons</taxon>
        <taxon>Gunneridae</taxon>
        <taxon>Pentapetalae</taxon>
        <taxon>asterids</taxon>
        <taxon>lamiids</taxon>
        <taxon>Lamiales</taxon>
        <taxon>Orobanchaceae</taxon>
        <taxon>Buchnereae</taxon>
        <taxon>Striga</taxon>
    </lineage>
</organism>
<comment type="caution">
    <text evidence="18">The sequence shown here is derived from an EMBL/GenBank/DDBJ whole genome shotgun (WGS) entry which is preliminary data.</text>
</comment>
<keyword evidence="12 16" id="KW-0472">Membrane</keyword>
<dbReference type="PROSITE" id="PS50089">
    <property type="entry name" value="ZF_RING_2"/>
    <property type="match status" value="1"/>
</dbReference>
<dbReference type="Proteomes" id="UP001153555">
    <property type="component" value="Unassembled WGS sequence"/>
</dbReference>
<dbReference type="GO" id="GO:0061630">
    <property type="term" value="F:ubiquitin protein ligase activity"/>
    <property type="evidence" value="ECO:0007669"/>
    <property type="project" value="UniProtKB-EC"/>
</dbReference>
<dbReference type="PANTHER" id="PTHR14155">
    <property type="entry name" value="RING FINGER DOMAIN-CONTAINING"/>
    <property type="match status" value="1"/>
</dbReference>
<evidence type="ECO:0000256" key="13">
    <source>
        <dbReference type="ARBA" id="ARBA00024209"/>
    </source>
</evidence>
<dbReference type="OrthoDB" id="9984778at2759"/>
<keyword evidence="8 14" id="KW-0863">Zinc-finger</keyword>
<evidence type="ECO:0000313" key="19">
    <source>
        <dbReference type="Proteomes" id="UP001153555"/>
    </source>
</evidence>
<evidence type="ECO:0000256" key="11">
    <source>
        <dbReference type="ARBA" id="ARBA00022989"/>
    </source>
</evidence>
<evidence type="ECO:0000256" key="3">
    <source>
        <dbReference type="ARBA" id="ARBA00004906"/>
    </source>
</evidence>
<feature type="compositionally biased region" description="Polar residues" evidence="15">
    <location>
        <begin position="244"/>
        <end position="260"/>
    </location>
</feature>
<comment type="subcellular location">
    <subcellularLocation>
        <location evidence="2">Membrane</location>
        <topology evidence="2">Single-pass membrane protein</topology>
    </subcellularLocation>
</comment>
<dbReference type="FunFam" id="3.30.40.10:FF:000187">
    <property type="entry name" value="E3 ubiquitin-protein ligase ATL6"/>
    <property type="match status" value="1"/>
</dbReference>
<evidence type="ECO:0000256" key="4">
    <source>
        <dbReference type="ARBA" id="ARBA00012483"/>
    </source>
</evidence>
<keyword evidence="10" id="KW-0862">Zinc</keyword>
<feature type="compositionally biased region" description="Basic and acidic residues" evidence="15">
    <location>
        <begin position="199"/>
        <end position="208"/>
    </location>
</feature>
<evidence type="ECO:0000256" key="8">
    <source>
        <dbReference type="ARBA" id="ARBA00022771"/>
    </source>
</evidence>
<evidence type="ECO:0000256" key="6">
    <source>
        <dbReference type="ARBA" id="ARBA00022692"/>
    </source>
</evidence>
<evidence type="ECO:0000256" key="5">
    <source>
        <dbReference type="ARBA" id="ARBA00022679"/>
    </source>
</evidence>
<dbReference type="InterPro" id="IPR001841">
    <property type="entry name" value="Znf_RING"/>
</dbReference>
<feature type="domain" description="RING-type" evidence="17">
    <location>
        <begin position="115"/>
        <end position="157"/>
    </location>
</feature>
<dbReference type="GO" id="GO:0008270">
    <property type="term" value="F:zinc ion binding"/>
    <property type="evidence" value="ECO:0007669"/>
    <property type="project" value="UniProtKB-KW"/>
</dbReference>
<keyword evidence="7" id="KW-0479">Metal-binding</keyword>
<feature type="compositionally biased region" description="Basic and acidic residues" evidence="15">
    <location>
        <begin position="268"/>
        <end position="280"/>
    </location>
</feature>
<evidence type="ECO:0000256" key="7">
    <source>
        <dbReference type="ARBA" id="ARBA00022723"/>
    </source>
</evidence>
<proteinExistence type="inferred from homology"/>
<accession>A0A9N7NF43</accession>
<evidence type="ECO:0000256" key="2">
    <source>
        <dbReference type="ARBA" id="ARBA00004167"/>
    </source>
</evidence>
<feature type="region of interest" description="Disordered" evidence="15">
    <location>
        <begin position="161"/>
        <end position="218"/>
    </location>
</feature>
<dbReference type="Gene3D" id="3.30.40.10">
    <property type="entry name" value="Zinc/RING finger domain, C3HC4 (zinc finger)"/>
    <property type="match status" value="1"/>
</dbReference>
<dbReference type="SUPFAM" id="SSF57850">
    <property type="entry name" value="RING/U-box"/>
    <property type="match status" value="1"/>
</dbReference>
<evidence type="ECO:0000256" key="16">
    <source>
        <dbReference type="SAM" id="Phobius"/>
    </source>
</evidence>
<sequence length="280" mass="30625">MVTGSVQPLPSPLPQPTPSPPITAPYGYPPFIIVLTSILLLIFFLVLFSIYFCRNFFGSCTSLRRGPTGDGAGPTALPAPDTPGPGLDPVLVRSFPTFVYSTVEGFRKEKYGLECAICLVEFQGDDILRLLTTCYHVFHEECVDLWLGGHRTCPVCRQNLDSPTAQSPVKSSGSGDEATGVGSESYTITIKEGDDEDKQDCGDVENHMRSHSTGHSLGTGRERYTLVLPEHVRSSIIRGHHNPSHSWPTFGKSNNTSDSNGVGHRIPTKLDGRDREEHKE</sequence>
<keyword evidence="9" id="KW-0833">Ubl conjugation pathway</keyword>
<evidence type="ECO:0000256" key="1">
    <source>
        <dbReference type="ARBA" id="ARBA00000900"/>
    </source>
</evidence>